<gene>
    <name evidence="10" type="ORF">CEUSTIGMA_g245.t1</name>
</gene>
<dbReference type="Pfam" id="PF12796">
    <property type="entry name" value="Ank_2"/>
    <property type="match status" value="1"/>
</dbReference>
<dbReference type="PANTHER" id="PTHR24161">
    <property type="entry name" value="ANK_REP_REGION DOMAIN-CONTAINING PROTEIN-RELATED"/>
    <property type="match status" value="1"/>
</dbReference>
<dbReference type="PROSITE" id="PS50088">
    <property type="entry name" value="ANK_REPEAT"/>
    <property type="match status" value="2"/>
</dbReference>
<keyword evidence="1" id="KW-0479">Metal-binding</keyword>
<feature type="domain" description="RING-type" evidence="9">
    <location>
        <begin position="839"/>
        <end position="881"/>
    </location>
</feature>
<feature type="repeat" description="ANK" evidence="6">
    <location>
        <begin position="176"/>
        <end position="208"/>
    </location>
</feature>
<dbReference type="InterPro" id="IPR036770">
    <property type="entry name" value="Ankyrin_rpt-contain_sf"/>
</dbReference>
<keyword evidence="2" id="KW-0677">Repeat</keyword>
<feature type="repeat" description="ANK" evidence="6">
    <location>
        <begin position="93"/>
        <end position="125"/>
    </location>
</feature>
<evidence type="ECO:0000259" key="9">
    <source>
        <dbReference type="PROSITE" id="PS50089"/>
    </source>
</evidence>
<dbReference type="Pfam" id="PF00023">
    <property type="entry name" value="Ank"/>
    <property type="match status" value="1"/>
</dbReference>
<evidence type="ECO:0000313" key="10">
    <source>
        <dbReference type="EMBL" id="GAX72790.1"/>
    </source>
</evidence>
<comment type="caution">
    <text evidence="10">The sequence shown here is derived from an EMBL/GenBank/DDBJ whole genome shotgun (WGS) entry which is preliminary data.</text>
</comment>
<keyword evidence="4" id="KW-0862">Zinc</keyword>
<protein>
    <recommendedName>
        <fullName evidence="9">RING-type domain-containing protein</fullName>
    </recommendedName>
</protein>
<dbReference type="InterPro" id="IPR017907">
    <property type="entry name" value="Znf_RING_CS"/>
</dbReference>
<keyword evidence="11" id="KW-1185">Reference proteome</keyword>
<feature type="compositionally biased region" description="Polar residues" evidence="8">
    <location>
        <begin position="777"/>
        <end position="790"/>
    </location>
</feature>
<dbReference type="InterPro" id="IPR013083">
    <property type="entry name" value="Znf_RING/FYVE/PHD"/>
</dbReference>
<dbReference type="PROSITE" id="PS00518">
    <property type="entry name" value="ZF_RING_1"/>
    <property type="match status" value="1"/>
</dbReference>
<evidence type="ECO:0000256" key="7">
    <source>
        <dbReference type="PROSITE-ProRule" id="PRU00175"/>
    </source>
</evidence>
<dbReference type="SUPFAM" id="SSF57850">
    <property type="entry name" value="RING/U-box"/>
    <property type="match status" value="1"/>
</dbReference>
<dbReference type="InterPro" id="IPR002110">
    <property type="entry name" value="Ankyrin_rpt"/>
</dbReference>
<dbReference type="SUPFAM" id="SSF48403">
    <property type="entry name" value="Ankyrin repeat"/>
    <property type="match status" value="1"/>
</dbReference>
<evidence type="ECO:0000256" key="8">
    <source>
        <dbReference type="SAM" id="MobiDB-lite"/>
    </source>
</evidence>
<dbReference type="SMART" id="SM00248">
    <property type="entry name" value="ANK"/>
    <property type="match status" value="5"/>
</dbReference>
<name>A0A250WQG6_9CHLO</name>
<sequence>MGNTESSRQKKELKGLLLQAIQSGNLQAVKDIVHHSPHLIKSKLDLGYNTVHITVLYSKSDILSYLLTGSFLSGQKGETAFLEYAINKMGSRDGMTPLMLACDIGDEQVVRLLLDAGADFWFRDLENNRTCLHYAAAKGHVALIPMLVYHSQVWDEATSKFHRTSSLPLIEVSTWQGFTPLMYAVWCDHPETTLALLQLGARVDKRTPGSGFSSDPYCRGPDKGSSAIHMAAFNGSMASTAAILIDYVRRKNDYLLHLGEMRAAQARGESPPTRRRIRPKDPRLALDCAGRTPFVVARNQGHMRLLNLLNPFSALLNALDDLEQPIGVPTLKKLAAKASQQVLLRQIELLVEAASKLKGSQSRNAKRGQRLKSQLSVEEHGILESMLQASPSAALSSHCGTGLVSSRVSNVEMPMETIFERASAAVVSSTVAASKAKNVATSGIETADAPALKHVSVGSADQMKQKPSGDLPLNNAGEAARSGIKEPGPHSPRQATGPHSPRQAGSYPSLRSVVPWRNSSRFAVPEAAMDVLNASADEPWPLDSIPTDLPDTVSQQFSVDLLPHSQTELDSHFCTSLQKAHDFKGVADASSPVAISKTGSHAHAQLGEKAESKSLGPSDRTLLRQSLEMPSNTERLMDEKEEGLYKFTQGLMHTSALDPNLTMVLSTASFTGSPVSGARVPSSSSQVQQSALSSSIQALEKQMRDAMSSLVENVDDNHIEHTLTAARYHRLIHGVQSPFNNTGWSSLANEAAEHVGTSRLPSPDVSVHNAHAGKINVHSSPDVSVHNSNPGRRLAEPGGETLVKGTKSILDSAPSLSHQSLSHRVSTSFADEDEYEATCGVCLEEGFFVAMQPCNHKICADCAKELIKLHPSDPAPCPFCRGFLRGFKVYLRA</sequence>
<dbReference type="Proteomes" id="UP000232323">
    <property type="component" value="Unassembled WGS sequence"/>
</dbReference>
<feature type="region of interest" description="Disordered" evidence="8">
    <location>
        <begin position="777"/>
        <end position="799"/>
    </location>
</feature>
<dbReference type="PROSITE" id="PS50297">
    <property type="entry name" value="ANK_REP_REGION"/>
    <property type="match status" value="1"/>
</dbReference>
<evidence type="ECO:0000256" key="2">
    <source>
        <dbReference type="ARBA" id="ARBA00022737"/>
    </source>
</evidence>
<evidence type="ECO:0000256" key="6">
    <source>
        <dbReference type="PROSITE-ProRule" id="PRU00023"/>
    </source>
</evidence>
<dbReference type="EMBL" id="BEGY01000001">
    <property type="protein sequence ID" value="GAX72790.1"/>
    <property type="molecule type" value="Genomic_DNA"/>
</dbReference>
<keyword evidence="5 6" id="KW-0040">ANK repeat</keyword>
<dbReference type="PANTHER" id="PTHR24161:SF85">
    <property type="entry name" value="PALMITOYLTRANSFERASE HIP14"/>
    <property type="match status" value="1"/>
</dbReference>
<dbReference type="AlphaFoldDB" id="A0A250WQG6"/>
<dbReference type="GO" id="GO:0008270">
    <property type="term" value="F:zinc ion binding"/>
    <property type="evidence" value="ECO:0007669"/>
    <property type="project" value="UniProtKB-KW"/>
</dbReference>
<feature type="region of interest" description="Disordered" evidence="8">
    <location>
        <begin position="596"/>
        <end position="617"/>
    </location>
</feature>
<evidence type="ECO:0000256" key="4">
    <source>
        <dbReference type="ARBA" id="ARBA00022833"/>
    </source>
</evidence>
<organism evidence="10 11">
    <name type="scientific">Chlamydomonas eustigma</name>
    <dbReference type="NCBI Taxonomy" id="1157962"/>
    <lineage>
        <taxon>Eukaryota</taxon>
        <taxon>Viridiplantae</taxon>
        <taxon>Chlorophyta</taxon>
        <taxon>core chlorophytes</taxon>
        <taxon>Chlorophyceae</taxon>
        <taxon>CS clade</taxon>
        <taxon>Chlamydomonadales</taxon>
        <taxon>Chlamydomonadaceae</taxon>
        <taxon>Chlamydomonas</taxon>
    </lineage>
</organism>
<proteinExistence type="predicted"/>
<evidence type="ECO:0000256" key="1">
    <source>
        <dbReference type="ARBA" id="ARBA00022723"/>
    </source>
</evidence>
<dbReference type="Pfam" id="PF13920">
    <property type="entry name" value="zf-C3HC4_3"/>
    <property type="match status" value="1"/>
</dbReference>
<evidence type="ECO:0000313" key="11">
    <source>
        <dbReference type="Proteomes" id="UP000232323"/>
    </source>
</evidence>
<accession>A0A250WQG6</accession>
<dbReference type="Gene3D" id="1.25.40.20">
    <property type="entry name" value="Ankyrin repeat-containing domain"/>
    <property type="match status" value="2"/>
</dbReference>
<reference evidence="10 11" key="1">
    <citation type="submission" date="2017-08" db="EMBL/GenBank/DDBJ databases">
        <title>Acidophilic green algal genome provides insights into adaptation to an acidic environment.</title>
        <authorList>
            <person name="Hirooka S."/>
            <person name="Hirose Y."/>
            <person name="Kanesaki Y."/>
            <person name="Higuchi S."/>
            <person name="Fujiwara T."/>
            <person name="Onuma R."/>
            <person name="Era A."/>
            <person name="Ohbayashi R."/>
            <person name="Uzuka A."/>
            <person name="Nozaki H."/>
            <person name="Yoshikawa H."/>
            <person name="Miyagishima S.Y."/>
        </authorList>
    </citation>
    <scope>NUCLEOTIDE SEQUENCE [LARGE SCALE GENOMIC DNA]</scope>
    <source>
        <strain evidence="10 11">NIES-2499</strain>
    </source>
</reference>
<dbReference type="PROSITE" id="PS50089">
    <property type="entry name" value="ZF_RING_2"/>
    <property type="match status" value="1"/>
</dbReference>
<keyword evidence="3 7" id="KW-0863">Zinc-finger</keyword>
<evidence type="ECO:0000256" key="5">
    <source>
        <dbReference type="ARBA" id="ARBA00023043"/>
    </source>
</evidence>
<dbReference type="Gene3D" id="3.30.40.10">
    <property type="entry name" value="Zinc/RING finger domain, C3HC4 (zinc finger)"/>
    <property type="match status" value="1"/>
</dbReference>
<dbReference type="CDD" id="cd16449">
    <property type="entry name" value="RING-HC"/>
    <property type="match status" value="1"/>
</dbReference>
<dbReference type="SMART" id="SM00184">
    <property type="entry name" value="RING"/>
    <property type="match status" value="1"/>
</dbReference>
<feature type="region of interest" description="Disordered" evidence="8">
    <location>
        <begin position="456"/>
        <end position="509"/>
    </location>
</feature>
<evidence type="ECO:0000256" key="3">
    <source>
        <dbReference type="ARBA" id="ARBA00022771"/>
    </source>
</evidence>
<dbReference type="InterPro" id="IPR001841">
    <property type="entry name" value="Znf_RING"/>
</dbReference>
<dbReference type="OrthoDB" id="549992at2759"/>